<dbReference type="AlphaFoldDB" id="A0A3S5BXX2"/>
<sequence length="96" mass="10784">MHVHTYAKPVSIFPPCPLDFSFWLPDSISANSDHPITLDEYRTKSAPGTETEPLPSTKSNQRSDAVVSLERELFEIIREVAGNMVEQVCENLLIPE</sequence>
<dbReference type="OrthoDB" id="4457at2759"/>
<organism evidence="2 3">
    <name type="scientific">Protopolystoma xenopodis</name>
    <dbReference type="NCBI Taxonomy" id="117903"/>
    <lineage>
        <taxon>Eukaryota</taxon>
        <taxon>Metazoa</taxon>
        <taxon>Spiralia</taxon>
        <taxon>Lophotrochozoa</taxon>
        <taxon>Platyhelminthes</taxon>
        <taxon>Monogenea</taxon>
        <taxon>Polyopisthocotylea</taxon>
        <taxon>Polystomatidea</taxon>
        <taxon>Polystomatidae</taxon>
        <taxon>Protopolystoma</taxon>
    </lineage>
</organism>
<keyword evidence="3" id="KW-1185">Reference proteome</keyword>
<feature type="compositionally biased region" description="Polar residues" evidence="1">
    <location>
        <begin position="54"/>
        <end position="63"/>
    </location>
</feature>
<evidence type="ECO:0000313" key="2">
    <source>
        <dbReference type="EMBL" id="VEL23704.1"/>
    </source>
</evidence>
<accession>A0A3S5BXX2</accession>
<gene>
    <name evidence="2" type="ORF">PXEA_LOCUS17144</name>
</gene>
<comment type="caution">
    <text evidence="2">The sequence shown here is derived from an EMBL/GenBank/DDBJ whole genome shotgun (WGS) entry which is preliminary data.</text>
</comment>
<evidence type="ECO:0000256" key="1">
    <source>
        <dbReference type="SAM" id="MobiDB-lite"/>
    </source>
</evidence>
<dbReference type="EMBL" id="CAAALY010063378">
    <property type="protein sequence ID" value="VEL23704.1"/>
    <property type="molecule type" value="Genomic_DNA"/>
</dbReference>
<reference evidence="2" key="1">
    <citation type="submission" date="2018-11" db="EMBL/GenBank/DDBJ databases">
        <authorList>
            <consortium name="Pathogen Informatics"/>
        </authorList>
    </citation>
    <scope>NUCLEOTIDE SEQUENCE</scope>
</reference>
<name>A0A3S5BXX2_9PLAT</name>
<evidence type="ECO:0000313" key="3">
    <source>
        <dbReference type="Proteomes" id="UP000784294"/>
    </source>
</evidence>
<dbReference type="InterPro" id="IPR036690">
    <property type="entry name" value="Fdx_antiC-bd_sf"/>
</dbReference>
<protein>
    <submittedName>
        <fullName evidence="2">Uncharacterized protein</fullName>
    </submittedName>
</protein>
<dbReference type="Gene3D" id="3.30.70.380">
    <property type="entry name" value="Ferrodoxin-fold anticodon-binding domain"/>
    <property type="match status" value="1"/>
</dbReference>
<proteinExistence type="predicted"/>
<dbReference type="Proteomes" id="UP000784294">
    <property type="component" value="Unassembled WGS sequence"/>
</dbReference>
<feature type="region of interest" description="Disordered" evidence="1">
    <location>
        <begin position="39"/>
        <end position="63"/>
    </location>
</feature>